<evidence type="ECO:0000256" key="1">
    <source>
        <dbReference type="ARBA" id="ARBA00022553"/>
    </source>
</evidence>
<dbReference type="PROSITE" id="PS50110">
    <property type="entry name" value="RESPONSE_REGULATORY"/>
    <property type="match status" value="1"/>
</dbReference>
<dbReference type="AlphaFoldDB" id="A0A4R1LFZ2"/>
<dbReference type="Proteomes" id="UP000295210">
    <property type="component" value="Unassembled WGS sequence"/>
</dbReference>
<dbReference type="PANTHER" id="PTHR44591:SF3">
    <property type="entry name" value="RESPONSE REGULATORY DOMAIN-CONTAINING PROTEIN"/>
    <property type="match status" value="1"/>
</dbReference>
<dbReference type="SMART" id="SM00448">
    <property type="entry name" value="REC"/>
    <property type="match status" value="1"/>
</dbReference>
<dbReference type="PANTHER" id="PTHR44591">
    <property type="entry name" value="STRESS RESPONSE REGULATOR PROTEIN 1"/>
    <property type="match status" value="1"/>
</dbReference>
<keyword evidence="5" id="KW-1185">Reference proteome</keyword>
<evidence type="ECO:0000256" key="2">
    <source>
        <dbReference type="PROSITE-ProRule" id="PRU00169"/>
    </source>
</evidence>
<feature type="domain" description="Response regulatory" evidence="3">
    <location>
        <begin position="4"/>
        <end position="119"/>
    </location>
</feature>
<dbReference type="Pfam" id="PF00072">
    <property type="entry name" value="Response_reg"/>
    <property type="match status" value="1"/>
</dbReference>
<gene>
    <name evidence="4" type="ORF">C7378_0595</name>
</gene>
<protein>
    <submittedName>
        <fullName evidence="4">Response regulator receiver domain-containing protein</fullName>
    </submittedName>
</protein>
<evidence type="ECO:0000259" key="3">
    <source>
        <dbReference type="PROSITE" id="PS50110"/>
    </source>
</evidence>
<evidence type="ECO:0000313" key="4">
    <source>
        <dbReference type="EMBL" id="TCK75609.1"/>
    </source>
</evidence>
<evidence type="ECO:0000313" key="5">
    <source>
        <dbReference type="Proteomes" id="UP000295210"/>
    </source>
</evidence>
<name>A0A4R1LFZ2_9BACT</name>
<dbReference type="Gene3D" id="3.40.50.2300">
    <property type="match status" value="1"/>
</dbReference>
<organism evidence="4 5">
    <name type="scientific">Acidipila rosea</name>
    <dbReference type="NCBI Taxonomy" id="768535"/>
    <lineage>
        <taxon>Bacteria</taxon>
        <taxon>Pseudomonadati</taxon>
        <taxon>Acidobacteriota</taxon>
        <taxon>Terriglobia</taxon>
        <taxon>Terriglobales</taxon>
        <taxon>Acidobacteriaceae</taxon>
        <taxon>Acidipila</taxon>
    </lineage>
</organism>
<dbReference type="InterPro" id="IPR050595">
    <property type="entry name" value="Bact_response_regulator"/>
</dbReference>
<dbReference type="InterPro" id="IPR011006">
    <property type="entry name" value="CheY-like_superfamily"/>
</dbReference>
<dbReference type="SUPFAM" id="SSF52172">
    <property type="entry name" value="CheY-like"/>
    <property type="match status" value="1"/>
</dbReference>
<dbReference type="OrthoDB" id="1798269at2"/>
<keyword evidence="1 2" id="KW-0597">Phosphoprotein</keyword>
<dbReference type="RefSeq" id="WP_131991498.1">
    <property type="nucleotide sequence ID" value="NZ_SMGK01000001.1"/>
</dbReference>
<feature type="modified residue" description="4-aspartylphosphate" evidence="2">
    <location>
        <position position="57"/>
    </location>
</feature>
<dbReference type="EMBL" id="SMGK01000001">
    <property type="protein sequence ID" value="TCK75609.1"/>
    <property type="molecule type" value="Genomic_DNA"/>
</dbReference>
<dbReference type="GO" id="GO:0000160">
    <property type="term" value="P:phosphorelay signal transduction system"/>
    <property type="evidence" value="ECO:0007669"/>
    <property type="project" value="InterPro"/>
</dbReference>
<proteinExistence type="predicted"/>
<reference evidence="4 5" key="1">
    <citation type="submission" date="2019-03" db="EMBL/GenBank/DDBJ databases">
        <title>Genomic Encyclopedia of Type Strains, Phase IV (KMG-IV): sequencing the most valuable type-strain genomes for metagenomic binning, comparative biology and taxonomic classification.</title>
        <authorList>
            <person name="Goeker M."/>
        </authorList>
    </citation>
    <scope>NUCLEOTIDE SEQUENCE [LARGE SCALE GENOMIC DNA]</scope>
    <source>
        <strain evidence="4 5">DSM 103428</strain>
    </source>
</reference>
<accession>A0A4R1LFZ2</accession>
<dbReference type="InterPro" id="IPR001789">
    <property type="entry name" value="Sig_transdc_resp-reg_receiver"/>
</dbReference>
<sequence>MIPEILLVDDNFLQATTRLKILERTGHCGVLAGNAVEALKKIEEPGLSEAISLVITDHLMPGMNGPEFITNLRKKLPEVTVLVISGLLEAEDEYKDLNVIFRAKPFAPESLISLVKSLLDEPIGRTA</sequence>
<comment type="caution">
    <text evidence="4">The sequence shown here is derived from an EMBL/GenBank/DDBJ whole genome shotgun (WGS) entry which is preliminary data.</text>
</comment>